<dbReference type="AlphaFoldDB" id="A0A9W4XNB4"/>
<proteinExistence type="inferred from homology"/>
<dbReference type="GO" id="GO:0005759">
    <property type="term" value="C:mitochondrial matrix"/>
    <property type="evidence" value="ECO:0007669"/>
    <property type="project" value="TreeGrafter"/>
</dbReference>
<comment type="caution">
    <text evidence="3">The sequence shown here is derived from an EMBL/GenBank/DDBJ whole genome shotgun (WGS) entry which is preliminary data.</text>
</comment>
<evidence type="ECO:0000256" key="1">
    <source>
        <dbReference type="ARBA" id="ARBA00005578"/>
    </source>
</evidence>
<dbReference type="InterPro" id="IPR052275">
    <property type="entry name" value="Mt_Fe-S_assembly_factor"/>
</dbReference>
<dbReference type="SUPFAM" id="SSF82657">
    <property type="entry name" value="BolA-like"/>
    <property type="match status" value="1"/>
</dbReference>
<dbReference type="OrthoDB" id="203381at2759"/>
<evidence type="ECO:0000313" key="4">
    <source>
        <dbReference type="Proteomes" id="UP001152885"/>
    </source>
</evidence>
<evidence type="ECO:0000313" key="3">
    <source>
        <dbReference type="EMBL" id="CAI5760252.1"/>
    </source>
</evidence>
<dbReference type="PANTHER" id="PTHR46188">
    <property type="entry name" value="BOLA-LIKE PROTEIN 3"/>
    <property type="match status" value="1"/>
</dbReference>
<dbReference type="Proteomes" id="UP001152885">
    <property type="component" value="Unassembled WGS sequence"/>
</dbReference>
<dbReference type="PANTHER" id="PTHR46188:SF1">
    <property type="entry name" value="BOLA-LIKE PROTEIN 3"/>
    <property type="match status" value="1"/>
</dbReference>
<gene>
    <name evidence="3" type="ORF">CANVERA_P4762</name>
</gene>
<sequence>MFNRLFTKQSISKISKIKPIRYYSQQLNEYESKIFQILDQRLKPTDLKIQDVSGGCGSMFSIFIQSDKFNGLTTIKQHRIVNDILKDEISKWHGLQLKTKGT</sequence>
<keyword evidence="4" id="KW-1185">Reference proteome</keyword>
<accession>A0A9W4XNB4</accession>
<protein>
    <recommendedName>
        <fullName evidence="5">Altered inheritance of mitochondria protein 1</fullName>
    </recommendedName>
</protein>
<reference evidence="3" key="1">
    <citation type="submission" date="2022-12" db="EMBL/GenBank/DDBJ databases">
        <authorList>
            <person name="Brejova B."/>
        </authorList>
    </citation>
    <scope>NUCLEOTIDE SEQUENCE</scope>
</reference>
<dbReference type="Pfam" id="PF01722">
    <property type="entry name" value="BolA"/>
    <property type="match status" value="1"/>
</dbReference>
<dbReference type="Gene3D" id="3.30.300.90">
    <property type="entry name" value="BolA-like"/>
    <property type="match status" value="1"/>
</dbReference>
<evidence type="ECO:0008006" key="5">
    <source>
        <dbReference type="Google" id="ProtNLM"/>
    </source>
</evidence>
<dbReference type="InterPro" id="IPR002634">
    <property type="entry name" value="BolA"/>
</dbReference>
<dbReference type="InterPro" id="IPR036065">
    <property type="entry name" value="BolA-like_sf"/>
</dbReference>
<dbReference type="EMBL" id="CANTUO010000006">
    <property type="protein sequence ID" value="CAI5760252.1"/>
    <property type="molecule type" value="Genomic_DNA"/>
</dbReference>
<organism evidence="3 4">
    <name type="scientific">Candida verbasci</name>
    <dbReference type="NCBI Taxonomy" id="1227364"/>
    <lineage>
        <taxon>Eukaryota</taxon>
        <taxon>Fungi</taxon>
        <taxon>Dikarya</taxon>
        <taxon>Ascomycota</taxon>
        <taxon>Saccharomycotina</taxon>
        <taxon>Pichiomycetes</taxon>
        <taxon>Debaryomycetaceae</taxon>
        <taxon>Candida/Lodderomyces clade</taxon>
        <taxon>Candida</taxon>
    </lineage>
</organism>
<evidence type="ECO:0000256" key="2">
    <source>
        <dbReference type="RuleBase" id="RU003860"/>
    </source>
</evidence>
<comment type="similarity">
    <text evidence="1 2">Belongs to the BolA/IbaG family.</text>
</comment>
<name>A0A9W4XNB4_9ASCO</name>